<accession>A0A0A0C011</accession>
<dbReference type="InterPro" id="IPR037138">
    <property type="entry name" value="His_deacetylse_dom_sf"/>
</dbReference>
<evidence type="ECO:0000256" key="1">
    <source>
        <dbReference type="ARBA" id="ARBA00005101"/>
    </source>
</evidence>
<dbReference type="Proteomes" id="UP000054314">
    <property type="component" value="Unassembled WGS sequence"/>
</dbReference>
<dbReference type="GO" id="GO:0045150">
    <property type="term" value="P:acetoin catabolic process"/>
    <property type="evidence" value="ECO:0007669"/>
    <property type="project" value="UniProtKB-UniPathway"/>
</dbReference>
<evidence type="ECO:0000256" key="3">
    <source>
        <dbReference type="ARBA" id="ARBA00020218"/>
    </source>
</evidence>
<dbReference type="PRINTS" id="PR01272">
    <property type="entry name" value="ACUCPROTEIN"/>
</dbReference>
<dbReference type="RefSeq" id="WP_084136490.1">
    <property type="nucleotide sequence ID" value="NZ_AXCZ01000037.1"/>
</dbReference>
<feature type="region of interest" description="Disordered" evidence="5">
    <location>
        <begin position="1"/>
        <end position="22"/>
    </location>
</feature>
<evidence type="ECO:0000259" key="6">
    <source>
        <dbReference type="Pfam" id="PF00850"/>
    </source>
</evidence>
<evidence type="ECO:0000256" key="4">
    <source>
        <dbReference type="ARBA" id="ARBA00022627"/>
    </source>
</evidence>
<protein>
    <recommendedName>
        <fullName evidence="3">Acetoin utilization protein AcuC</fullName>
    </recommendedName>
</protein>
<feature type="compositionally biased region" description="Polar residues" evidence="5">
    <location>
        <begin position="1"/>
        <end position="16"/>
    </location>
</feature>
<dbReference type="PRINTS" id="PR01270">
    <property type="entry name" value="HDASUPER"/>
</dbReference>
<evidence type="ECO:0000313" key="7">
    <source>
        <dbReference type="EMBL" id="KGM13540.1"/>
    </source>
</evidence>
<dbReference type="OrthoDB" id="9808367at2"/>
<dbReference type="SUPFAM" id="SSF52768">
    <property type="entry name" value="Arginase/deacetylase"/>
    <property type="match status" value="1"/>
</dbReference>
<dbReference type="GO" id="GO:0004407">
    <property type="term" value="F:histone deacetylase activity"/>
    <property type="evidence" value="ECO:0007669"/>
    <property type="project" value="TreeGrafter"/>
</dbReference>
<keyword evidence="8" id="KW-1185">Reference proteome</keyword>
<dbReference type="EMBL" id="AXCZ01000037">
    <property type="protein sequence ID" value="KGM13540.1"/>
    <property type="molecule type" value="Genomic_DNA"/>
</dbReference>
<feature type="domain" description="Histone deacetylase" evidence="6">
    <location>
        <begin position="40"/>
        <end position="332"/>
    </location>
</feature>
<dbReference type="PANTHER" id="PTHR10625:SF10">
    <property type="entry name" value="HISTONE DEACETYLASE HDAC1"/>
    <property type="match status" value="1"/>
</dbReference>
<dbReference type="PANTHER" id="PTHR10625">
    <property type="entry name" value="HISTONE DEACETYLASE HDAC1-RELATED"/>
    <property type="match status" value="1"/>
</dbReference>
<dbReference type="CDD" id="cd09994">
    <property type="entry name" value="HDAC_AcuC_like"/>
    <property type="match status" value="1"/>
</dbReference>
<dbReference type="Gene3D" id="3.40.800.20">
    <property type="entry name" value="Histone deacetylase domain"/>
    <property type="match status" value="1"/>
</dbReference>
<keyword evidence="4" id="KW-0006">Acetoin catabolism</keyword>
<comment type="caution">
    <text evidence="7">The sequence shown here is derived from an EMBL/GenBank/DDBJ whole genome shotgun (WGS) entry which is preliminary data.</text>
</comment>
<comment type="pathway">
    <text evidence="1">Ketone degradation; acetoin degradation.</text>
</comment>
<reference evidence="7 8" key="1">
    <citation type="submission" date="2013-08" db="EMBL/GenBank/DDBJ databases">
        <title>Genome sequencing of Cellulomonas bogoriensis 69B4.</title>
        <authorList>
            <person name="Chen F."/>
            <person name="Li Y."/>
            <person name="Wang G."/>
        </authorList>
    </citation>
    <scope>NUCLEOTIDE SEQUENCE [LARGE SCALE GENOMIC DNA]</scope>
    <source>
        <strain evidence="7 8">69B4</strain>
    </source>
</reference>
<sequence>MAQRPTVPSTADTRTPGSRPHRARAVWSPELLRYDFGPGHPMAPLRLDLTFGLARELGLLEHLELVGADPVGDGLLLAVHDPVYVEAVRRASDDGTPDHVHGLGTPDNPLFRGMHEAAARVVGGSVDLALAVWRGEVDHAVNLAGGMHHAMRGRASGFCVYNDAAAAIAAVLAQGARRVAYVDLDAHHGDGVERAFWRDPRVLTVSVHESGQTLFPGTGHHTDLGGEGALGTAVNVALPAGTGSAPWLRAVEAVVEPVVRAFDPQVVVSQHGCDAHGSDPLTNLDVSVDAQREAMVRVHDLAHAVADGRWLALGGGGYAITRVVPRVWAHLLGVVAHAPVDTATAVPPQWSAQVQEWEDCDLPATMGDGPLVLPRPWSSGYDPADDVDRVLLAVRAAVAAHLDVDPVYG</sequence>
<comment type="similarity">
    <text evidence="2">Belongs to the histone deacetylase family.</text>
</comment>
<organism evidence="7 8">
    <name type="scientific">Cellulomonas bogoriensis 69B4 = DSM 16987</name>
    <dbReference type="NCBI Taxonomy" id="1386082"/>
    <lineage>
        <taxon>Bacteria</taxon>
        <taxon>Bacillati</taxon>
        <taxon>Actinomycetota</taxon>
        <taxon>Actinomycetes</taxon>
        <taxon>Micrococcales</taxon>
        <taxon>Cellulomonadaceae</taxon>
        <taxon>Cellulomonas</taxon>
    </lineage>
</organism>
<dbReference type="InterPro" id="IPR003085">
    <property type="entry name" value="AcuC"/>
</dbReference>
<name>A0A0A0C011_9CELL</name>
<dbReference type="InterPro" id="IPR023801">
    <property type="entry name" value="His_deacetylse_dom"/>
</dbReference>
<gene>
    <name evidence="7" type="ORF">N869_13340</name>
</gene>
<dbReference type="UniPathway" id="UPA00040"/>
<dbReference type="AlphaFoldDB" id="A0A0A0C011"/>
<proteinExistence type="inferred from homology"/>
<evidence type="ECO:0000313" key="8">
    <source>
        <dbReference type="Proteomes" id="UP000054314"/>
    </source>
</evidence>
<evidence type="ECO:0000256" key="2">
    <source>
        <dbReference type="ARBA" id="ARBA00005947"/>
    </source>
</evidence>
<dbReference type="InterPro" id="IPR000286">
    <property type="entry name" value="HDACs"/>
</dbReference>
<evidence type="ECO:0000256" key="5">
    <source>
        <dbReference type="SAM" id="MobiDB-lite"/>
    </source>
</evidence>
<dbReference type="InterPro" id="IPR023696">
    <property type="entry name" value="Ureohydrolase_dom_sf"/>
</dbReference>
<dbReference type="GO" id="GO:0040029">
    <property type="term" value="P:epigenetic regulation of gene expression"/>
    <property type="evidence" value="ECO:0007669"/>
    <property type="project" value="TreeGrafter"/>
</dbReference>
<dbReference type="Pfam" id="PF00850">
    <property type="entry name" value="Hist_deacetyl"/>
    <property type="match status" value="1"/>
</dbReference>